<gene>
    <name evidence="4" type="primary">LOC110987566</name>
</gene>
<dbReference type="PANTHER" id="PTHR23324">
    <property type="entry name" value="SEC14 RELATED PROTEIN"/>
    <property type="match status" value="1"/>
</dbReference>
<dbReference type="CDD" id="cd00170">
    <property type="entry name" value="SEC14"/>
    <property type="match status" value="1"/>
</dbReference>
<dbReference type="SMART" id="SM01100">
    <property type="entry name" value="CRAL_TRIO_N"/>
    <property type="match status" value="1"/>
</dbReference>
<dbReference type="PROSITE" id="PS50866">
    <property type="entry name" value="GOLD"/>
    <property type="match status" value="1"/>
</dbReference>
<dbReference type="SUPFAM" id="SSF46938">
    <property type="entry name" value="CRAL/TRIO N-terminal domain"/>
    <property type="match status" value="1"/>
</dbReference>
<dbReference type="SMART" id="SM00516">
    <property type="entry name" value="SEC14"/>
    <property type="match status" value="1"/>
</dbReference>
<organism evidence="3 4">
    <name type="scientific">Acanthaster planci</name>
    <name type="common">Crown-of-thorns starfish</name>
    <dbReference type="NCBI Taxonomy" id="133434"/>
    <lineage>
        <taxon>Eukaryota</taxon>
        <taxon>Metazoa</taxon>
        <taxon>Echinodermata</taxon>
        <taxon>Eleutherozoa</taxon>
        <taxon>Asterozoa</taxon>
        <taxon>Asteroidea</taxon>
        <taxon>Valvatacea</taxon>
        <taxon>Valvatida</taxon>
        <taxon>Acanthasteridae</taxon>
        <taxon>Acanthaster</taxon>
    </lineage>
</organism>
<evidence type="ECO:0000259" key="2">
    <source>
        <dbReference type="PROSITE" id="PS50866"/>
    </source>
</evidence>
<dbReference type="OrthoDB" id="1434354at2759"/>
<reference evidence="4" key="1">
    <citation type="submission" date="2025-08" db="UniProtKB">
        <authorList>
            <consortium name="RefSeq"/>
        </authorList>
    </citation>
    <scope>IDENTIFICATION</scope>
</reference>
<dbReference type="GO" id="GO:0005737">
    <property type="term" value="C:cytoplasm"/>
    <property type="evidence" value="ECO:0007669"/>
    <property type="project" value="TreeGrafter"/>
</dbReference>
<dbReference type="PANTHER" id="PTHR23324:SF83">
    <property type="entry name" value="SEC14-LIKE PROTEIN 2"/>
    <property type="match status" value="1"/>
</dbReference>
<dbReference type="OMA" id="YDHEGCP"/>
<dbReference type="PROSITE" id="PS50191">
    <property type="entry name" value="CRAL_TRIO"/>
    <property type="match status" value="1"/>
</dbReference>
<keyword evidence="3" id="KW-1185">Reference proteome</keyword>
<sequence length="403" mass="46277">MCCHPCCTIMSGTLDNLSYKQQEKLTKFRINVADVLEDHHDDHVLLRFLRARKFDLTSSETLFRKDVKWKKEMQTSALSRDDIPEILKKYWPGGTCGFDKEGSPVWIDAIGRSDFKGLLYSAKTSDIIKHNIVIAESLYKLMEQQTLKLGRHVEGVAYIADMEKFGLHHLWKPAVDVFNQNASVFEQHYPETLKRVFVINAPKIFPLAYSLVKPFLQENTRKKVNILGSNWKAVLLQYIDAENLPMYWGGTATGPDGDPHCTHQIVVGGKVPESYYIKDRVVSSQDLTRYDLSRGSCLELKYDVGKPGSILRYEFKTESHDLAFGIRRIAEDGGKVDVLKKQRYNCHLVPEDGEISLQEPGRYVVRFDNSYSWIKAKTLLYLVELLEPVDETQEDEAEFVQEE</sequence>
<dbReference type="InterPro" id="IPR036865">
    <property type="entry name" value="CRAL-TRIO_dom_sf"/>
</dbReference>
<evidence type="ECO:0000313" key="3">
    <source>
        <dbReference type="Proteomes" id="UP000694845"/>
    </source>
</evidence>
<dbReference type="PRINTS" id="PR00180">
    <property type="entry name" value="CRETINALDHBP"/>
</dbReference>
<dbReference type="InterPro" id="IPR011074">
    <property type="entry name" value="CRAL/TRIO_N_dom"/>
</dbReference>
<dbReference type="Gene3D" id="2.60.120.680">
    <property type="entry name" value="GOLD domain"/>
    <property type="match status" value="1"/>
</dbReference>
<dbReference type="InterPro" id="IPR051064">
    <property type="entry name" value="SEC14/CRAL-TRIO_domain"/>
</dbReference>
<dbReference type="InterPro" id="IPR001251">
    <property type="entry name" value="CRAL-TRIO_dom"/>
</dbReference>
<protein>
    <submittedName>
        <fullName evidence="4">SEC14-like protein 2</fullName>
    </submittedName>
</protein>
<evidence type="ECO:0000259" key="1">
    <source>
        <dbReference type="PROSITE" id="PS50191"/>
    </source>
</evidence>
<dbReference type="KEGG" id="aplc:110987566"/>
<dbReference type="RefSeq" id="XP_022106083.1">
    <property type="nucleotide sequence ID" value="XM_022250391.1"/>
</dbReference>
<name>A0A8B7ZKD2_ACAPL</name>
<evidence type="ECO:0000313" key="4">
    <source>
        <dbReference type="RefSeq" id="XP_022106083.1"/>
    </source>
</evidence>
<proteinExistence type="predicted"/>
<accession>A0A8B7ZKD2</accession>
<dbReference type="Pfam" id="PF00650">
    <property type="entry name" value="CRAL_TRIO"/>
    <property type="match status" value="1"/>
</dbReference>
<dbReference type="Gene3D" id="3.40.525.10">
    <property type="entry name" value="CRAL-TRIO lipid binding domain"/>
    <property type="match status" value="1"/>
</dbReference>
<dbReference type="GeneID" id="110987566"/>
<dbReference type="SUPFAM" id="SSF52087">
    <property type="entry name" value="CRAL/TRIO domain"/>
    <property type="match status" value="1"/>
</dbReference>
<dbReference type="Pfam" id="PF03765">
    <property type="entry name" value="CRAL_TRIO_N"/>
    <property type="match status" value="1"/>
</dbReference>
<dbReference type="AlphaFoldDB" id="A0A8B7ZKD2"/>
<feature type="domain" description="CRAL-TRIO" evidence="1">
    <location>
        <begin position="83"/>
        <end position="256"/>
    </location>
</feature>
<feature type="domain" description="GOLD" evidence="2">
    <location>
        <begin position="259"/>
        <end position="385"/>
    </location>
</feature>
<dbReference type="InterPro" id="IPR036273">
    <property type="entry name" value="CRAL/TRIO_N_dom_sf"/>
</dbReference>
<dbReference type="InterPro" id="IPR009038">
    <property type="entry name" value="GOLD_dom"/>
</dbReference>
<dbReference type="InterPro" id="IPR036598">
    <property type="entry name" value="GOLD_dom_sf"/>
</dbReference>
<dbReference type="SUPFAM" id="SSF101576">
    <property type="entry name" value="Supernatant protein factor (SPF), C-terminal domain"/>
    <property type="match status" value="1"/>
</dbReference>
<dbReference type="Proteomes" id="UP000694845">
    <property type="component" value="Unplaced"/>
</dbReference>